<dbReference type="Pfam" id="PF00041">
    <property type="entry name" value="fn3"/>
    <property type="match status" value="1"/>
</dbReference>
<dbReference type="PROSITE" id="PS51257">
    <property type="entry name" value="PROKAR_LIPOPROTEIN"/>
    <property type="match status" value="1"/>
</dbReference>
<dbReference type="CDD" id="cd00063">
    <property type="entry name" value="FN3"/>
    <property type="match status" value="1"/>
</dbReference>
<dbReference type="PROSITE" id="PS50853">
    <property type="entry name" value="FN3"/>
    <property type="match status" value="1"/>
</dbReference>
<accession>A0A7K4M7Q1</accession>
<sequence>MHKLFSLLLLLAIISCIFGTSPVFAEVPNAPTGLSASAESTATTIRLQWTAPSSGGTPTGYTIEGALEVPNNIGTFSSFTTVVDDTDNVTSYVLTGLTQGNFYQFRVAAFNTDGFSPPSSVFNIGTQFADDQNYSSQTQNFSDNVKFGEGTQFAEGQNFSGQQDFSSGKQNFAANTQFADGQDFLAGEVTSGDLGLGAVGSTEADFYDIFGAFDVTSSNVTAVGDGIIYISGIIFADFSAVLSGSTENDVVFTDANSNGIIDCVSDVACELADLGTGVTFANTATIEFIQEVVQDFTGSQTFGEDAKFADNQSFSAVQSFSGANTFGAGTTFDSVQNFADITVGSGNLGLAERTTGTANIYDILQSFDTPTTTISALGAGNSYSTGIVYVDFSAVLSGNAINDIQFTDNNSNGIIDCVSDGACELADLSTPVTFANSATMLFDQSTTQTFGAGTDFTVGTSFGNEQAFTSTMDFTDGAMIFAPGMDFFAGQVFTGFDHNFAFDDMTYGSGATFNKAQTFGMDADFAAGTMTFLGANTFGKDTTFANNQSFCNISECSGVLNLGAVGSAEADFYDIFAAFDDDNNGTANTSHTDSVSATNSGSYSSGIIYADFSAVLSGNPINNIVFTDANSNGIIDCVSDGACELADLSTGVTFANTATITFTQDYVQTFGSDTEFSVGTTFGNEQAFASTMDFTDGALTFAAGMDFFAGQNFTGFDHNFAFDDMTFGSAATFNAAQTFGIDADFDAGTMTFDGANTFGKDTKFADNQNFSNIGITTSALDLGGVSNTEVEFVDIFAAFDNTSTSVSATNS</sequence>
<proteinExistence type="predicted"/>
<evidence type="ECO:0000259" key="1">
    <source>
        <dbReference type="PROSITE" id="PS50853"/>
    </source>
</evidence>
<feature type="non-terminal residue" evidence="2">
    <location>
        <position position="811"/>
    </location>
</feature>
<dbReference type="EMBL" id="JACATI010000002">
    <property type="protein sequence ID" value="NWJ20093.1"/>
    <property type="molecule type" value="Genomic_DNA"/>
</dbReference>
<gene>
    <name evidence="2" type="ORF">HX860_03355</name>
</gene>
<dbReference type="AlphaFoldDB" id="A0A7K4M7Q1"/>
<dbReference type="Gene3D" id="2.60.40.10">
    <property type="entry name" value="Immunoglobulins"/>
    <property type="match status" value="1"/>
</dbReference>
<dbReference type="Proteomes" id="UP000587702">
    <property type="component" value="Unassembled WGS sequence"/>
</dbReference>
<name>A0A7K4M7Q1_9ARCH</name>
<dbReference type="SMART" id="SM00060">
    <property type="entry name" value="FN3"/>
    <property type="match status" value="1"/>
</dbReference>
<comment type="caution">
    <text evidence="2">The sequence shown here is derived from an EMBL/GenBank/DDBJ whole genome shotgun (WGS) entry which is preliminary data.</text>
</comment>
<dbReference type="InterPro" id="IPR013783">
    <property type="entry name" value="Ig-like_fold"/>
</dbReference>
<dbReference type="InterPro" id="IPR036116">
    <property type="entry name" value="FN3_sf"/>
</dbReference>
<dbReference type="SUPFAM" id="SSF49265">
    <property type="entry name" value="Fibronectin type III"/>
    <property type="match status" value="1"/>
</dbReference>
<reference evidence="2 3" key="1">
    <citation type="journal article" date="2019" name="Environ. Microbiol.">
        <title>Genomics insights into ecotype formation of ammonia-oxidizing archaea in the deep ocean.</title>
        <authorList>
            <person name="Wang Y."/>
            <person name="Huang J.M."/>
            <person name="Cui G.J."/>
            <person name="Nunoura T."/>
            <person name="Takaki Y."/>
            <person name="Li W.L."/>
            <person name="Li J."/>
            <person name="Gao Z.M."/>
            <person name="Takai K."/>
            <person name="Zhang A.Q."/>
            <person name="Stepanauskas R."/>
        </authorList>
    </citation>
    <scope>NUCLEOTIDE SEQUENCE [LARGE SCALE GENOMIC DNA]</scope>
    <source>
        <strain evidence="2 3">L14</strain>
    </source>
</reference>
<dbReference type="InterPro" id="IPR003961">
    <property type="entry name" value="FN3_dom"/>
</dbReference>
<organism evidence="2 3">
    <name type="scientific">Marine Group I thaumarchaeote</name>
    <dbReference type="NCBI Taxonomy" id="2511932"/>
    <lineage>
        <taxon>Archaea</taxon>
        <taxon>Nitrososphaerota</taxon>
        <taxon>Marine Group I</taxon>
    </lineage>
</organism>
<evidence type="ECO:0000313" key="3">
    <source>
        <dbReference type="Proteomes" id="UP000587702"/>
    </source>
</evidence>
<evidence type="ECO:0000313" key="2">
    <source>
        <dbReference type="EMBL" id="NWJ20093.1"/>
    </source>
</evidence>
<feature type="domain" description="Fibronectin type-III" evidence="1">
    <location>
        <begin position="30"/>
        <end position="129"/>
    </location>
</feature>
<protein>
    <submittedName>
        <fullName evidence="2">Fibronectin type III domain-containing protein</fullName>
    </submittedName>
</protein>
<dbReference type="PRINTS" id="PR00014">
    <property type="entry name" value="FNTYPEIII"/>
</dbReference>